<gene>
    <name evidence="1" type="ordered locus">PC1_2903</name>
</gene>
<dbReference type="HOGENOM" id="CLU_2396979_0_0_6"/>
<accession>C6DAU3</accession>
<evidence type="ECO:0000313" key="1">
    <source>
        <dbReference type="EMBL" id="ACT13927.1"/>
    </source>
</evidence>
<dbReference type="STRING" id="561230.PC1_2903"/>
<dbReference type="KEGG" id="pct:PC1_2903"/>
<name>C6DAU3_PECCP</name>
<dbReference type="AlphaFoldDB" id="C6DAU3"/>
<reference evidence="1 2" key="1">
    <citation type="submission" date="2009-07" db="EMBL/GenBank/DDBJ databases">
        <title>Complete sequence of Pectobacterium carotovorum subsp. carotovorum PC1.</title>
        <authorList>
            <consortium name="US DOE Joint Genome Institute"/>
            <person name="Lucas S."/>
            <person name="Copeland A."/>
            <person name="Lapidus A."/>
            <person name="Glavina del Rio T."/>
            <person name="Tice H."/>
            <person name="Bruce D."/>
            <person name="Goodwin L."/>
            <person name="Pitluck S."/>
            <person name="Munk A.C."/>
            <person name="Brettin T."/>
            <person name="Detter J.C."/>
            <person name="Han C."/>
            <person name="Tapia R."/>
            <person name="Larimer F."/>
            <person name="Land M."/>
            <person name="Hauser L."/>
            <person name="Kyrpides N."/>
            <person name="Mikhailova N."/>
            <person name="Balakrishnan V."/>
            <person name="Glasner J."/>
            <person name="Perna N.T."/>
        </authorList>
    </citation>
    <scope>NUCLEOTIDE SEQUENCE [LARGE SCALE GENOMIC DNA]</scope>
    <source>
        <strain evidence="1 2">PC1</strain>
    </source>
</reference>
<dbReference type="EMBL" id="CP001657">
    <property type="protein sequence ID" value="ACT13927.1"/>
    <property type="molecule type" value="Genomic_DNA"/>
</dbReference>
<evidence type="ECO:0000313" key="2">
    <source>
        <dbReference type="Proteomes" id="UP000002736"/>
    </source>
</evidence>
<proteinExistence type="predicted"/>
<sequence length="93" mass="10921">MDSQYYSMEVDVRVVIIKNTEVIIQKMNSMSMDSKCVILKSERCIELIKYLMNSHSYSEIKQYFNTDIPNLNDIMMTLLKYSILTIGKRNVVL</sequence>
<protein>
    <submittedName>
        <fullName evidence="1">Uncharacterized protein</fullName>
    </submittedName>
</protein>
<organism evidence="1 2">
    <name type="scientific">Pectobacterium carotovorum subsp. carotovorum (strain PC1)</name>
    <dbReference type="NCBI Taxonomy" id="561230"/>
    <lineage>
        <taxon>Bacteria</taxon>
        <taxon>Pseudomonadati</taxon>
        <taxon>Pseudomonadota</taxon>
        <taxon>Gammaproteobacteria</taxon>
        <taxon>Enterobacterales</taxon>
        <taxon>Pectobacteriaceae</taxon>
        <taxon>Pectobacterium</taxon>
    </lineage>
</organism>
<dbReference type="Proteomes" id="UP000002736">
    <property type="component" value="Chromosome"/>
</dbReference>